<sequence length="429" mass="47472">MLIDQMRSKLTSMIILLFVAVLVMGGCSSSTGNNAANEDASKNSGTASSAESTTDKKMSNEDDRSREPEAPVREEVRRQGRTDAPIQAGQLTAGEWDDLAAWEKFNNLLNSYEGSQSSNTWGFQLFNRLEVVVTSDGKAVSDAAVKLIGEQETVWEGRTNAEGRAYLFTGLFTEDQQSNRQTRYTVEVMADQQKKRVSQIEVPGQGVLKVDLDDEIEDSNQVDVMFVMDTTGSMQDEMDYLEAELKDVIERVGDQHANQLDIQVSTNFYRDVHDDYVVKSNPFTTNIDQAVQLIAMQKAQGGGDYPEAVEQALRDAVSNHKWSEHARARLMFLVLDAPPHQEPQILQEMHSVIAEAAKAGIRIIPVASSGIDVDTEYLLRFAAVATGGTYLFLTDDSGIGSDHLEPAAGEYETKLLNDLLVEVINRYVQ</sequence>
<dbReference type="InterPro" id="IPR002035">
    <property type="entry name" value="VWF_A"/>
</dbReference>
<keyword evidence="2" id="KW-0964">Secreted</keyword>
<dbReference type="InterPro" id="IPR052969">
    <property type="entry name" value="Thr-specific_kinase-like"/>
</dbReference>
<organism evidence="6 7">
    <name type="scientific">Paenibacillus glycanilyticus</name>
    <dbReference type="NCBI Taxonomy" id="126569"/>
    <lineage>
        <taxon>Bacteria</taxon>
        <taxon>Bacillati</taxon>
        <taxon>Bacillota</taxon>
        <taxon>Bacilli</taxon>
        <taxon>Bacillales</taxon>
        <taxon>Paenibacillaceae</taxon>
        <taxon>Paenibacillus</taxon>
    </lineage>
</organism>
<evidence type="ECO:0000256" key="3">
    <source>
        <dbReference type="ARBA" id="ARBA00022729"/>
    </source>
</evidence>
<name>A0ABQ6G9C4_9BACL</name>
<comment type="subcellular location">
    <subcellularLocation>
        <location evidence="1">Secreted</location>
    </subcellularLocation>
</comment>
<dbReference type="Proteomes" id="UP001157114">
    <property type="component" value="Unassembled WGS sequence"/>
</dbReference>
<dbReference type="CDD" id="cd00198">
    <property type="entry name" value="vWFA"/>
    <property type="match status" value="1"/>
</dbReference>
<dbReference type="PANTHER" id="PTHR47763:SF1">
    <property type="entry name" value="DUF659 DOMAIN-CONTAINING PROTEIN"/>
    <property type="match status" value="1"/>
</dbReference>
<evidence type="ECO:0000259" key="5">
    <source>
        <dbReference type="PROSITE" id="PS50234"/>
    </source>
</evidence>
<keyword evidence="3" id="KW-0732">Signal</keyword>
<dbReference type="PANTHER" id="PTHR47763">
    <property type="entry name" value="ALPHA-PROTEIN KINASE VWKA"/>
    <property type="match status" value="1"/>
</dbReference>
<comment type="caution">
    <text evidence="6">The sequence shown here is derived from an EMBL/GenBank/DDBJ whole genome shotgun (WGS) entry which is preliminary data.</text>
</comment>
<dbReference type="PROSITE" id="PS51257">
    <property type="entry name" value="PROKAR_LIPOPROTEIN"/>
    <property type="match status" value="1"/>
</dbReference>
<dbReference type="InterPro" id="IPR036465">
    <property type="entry name" value="vWFA_dom_sf"/>
</dbReference>
<reference evidence="6 7" key="1">
    <citation type="submission" date="2023-03" db="EMBL/GenBank/DDBJ databases">
        <title>Draft genome sequence of the bacteria which degrade cell wall of Tricholomamatutake.</title>
        <authorList>
            <person name="Konishi Y."/>
            <person name="Fukuta Y."/>
            <person name="Shirasaka N."/>
        </authorList>
    </citation>
    <scope>NUCLEOTIDE SEQUENCE [LARGE SCALE GENOMIC DNA]</scope>
    <source>
        <strain evidence="7">mu1</strain>
    </source>
</reference>
<feature type="region of interest" description="Disordered" evidence="4">
    <location>
        <begin position="33"/>
        <end position="90"/>
    </location>
</feature>
<evidence type="ECO:0000313" key="6">
    <source>
        <dbReference type="EMBL" id="GLX67544.1"/>
    </source>
</evidence>
<evidence type="ECO:0000256" key="1">
    <source>
        <dbReference type="ARBA" id="ARBA00004613"/>
    </source>
</evidence>
<accession>A0ABQ6G9C4</accession>
<dbReference type="EMBL" id="BSSQ01000008">
    <property type="protein sequence ID" value="GLX67544.1"/>
    <property type="molecule type" value="Genomic_DNA"/>
</dbReference>
<dbReference type="RefSeq" id="WP_284238302.1">
    <property type="nucleotide sequence ID" value="NZ_BSSQ01000008.1"/>
</dbReference>
<dbReference type="InterPro" id="IPR056861">
    <property type="entry name" value="HMCN1-like_VWA"/>
</dbReference>
<dbReference type="Gene3D" id="3.40.50.410">
    <property type="entry name" value="von Willebrand factor, type A domain"/>
    <property type="match status" value="1"/>
</dbReference>
<evidence type="ECO:0000256" key="2">
    <source>
        <dbReference type="ARBA" id="ARBA00022525"/>
    </source>
</evidence>
<dbReference type="Pfam" id="PF25106">
    <property type="entry name" value="VWA_4"/>
    <property type="match status" value="1"/>
</dbReference>
<evidence type="ECO:0000256" key="4">
    <source>
        <dbReference type="SAM" id="MobiDB-lite"/>
    </source>
</evidence>
<feature type="domain" description="VWFA" evidence="5">
    <location>
        <begin position="223"/>
        <end position="419"/>
    </location>
</feature>
<dbReference type="SMART" id="SM00327">
    <property type="entry name" value="VWA"/>
    <property type="match status" value="1"/>
</dbReference>
<keyword evidence="7" id="KW-1185">Reference proteome</keyword>
<feature type="compositionally biased region" description="Basic and acidic residues" evidence="4">
    <location>
        <begin position="53"/>
        <end position="81"/>
    </location>
</feature>
<gene>
    <name evidence="6" type="ORF">MU1_18890</name>
</gene>
<proteinExistence type="predicted"/>
<dbReference type="PROSITE" id="PS50234">
    <property type="entry name" value="VWFA"/>
    <property type="match status" value="1"/>
</dbReference>
<dbReference type="SUPFAM" id="SSF53300">
    <property type="entry name" value="vWA-like"/>
    <property type="match status" value="1"/>
</dbReference>
<evidence type="ECO:0000313" key="7">
    <source>
        <dbReference type="Proteomes" id="UP001157114"/>
    </source>
</evidence>
<protein>
    <recommendedName>
        <fullName evidence="5">VWFA domain-containing protein</fullName>
    </recommendedName>
</protein>
<feature type="compositionally biased region" description="Polar residues" evidence="4">
    <location>
        <begin position="33"/>
        <end position="52"/>
    </location>
</feature>